<dbReference type="OrthoDB" id="5764886at2"/>
<protein>
    <submittedName>
        <fullName evidence="2">Uncharacterized protein DUF3457</fullName>
    </submittedName>
</protein>
<comment type="similarity">
    <text evidence="1">Belongs to the HupJ family.</text>
</comment>
<dbReference type="Proteomes" id="UP000252707">
    <property type="component" value="Unassembled WGS sequence"/>
</dbReference>
<dbReference type="InterPro" id="IPR023994">
    <property type="entry name" value="NiFe-hyd_HybE"/>
</dbReference>
<dbReference type="RefSeq" id="WP_114278980.1">
    <property type="nucleotide sequence ID" value="NZ_QPJY01000002.1"/>
</dbReference>
<dbReference type="Gene3D" id="3.30.1460.40">
    <property type="entry name" value="[NiFe]-hydrogenase assembly chaperone, HybE"/>
    <property type="match status" value="1"/>
</dbReference>
<organism evidence="2 3">
    <name type="scientific">Thioalbus denitrificans</name>
    <dbReference type="NCBI Taxonomy" id="547122"/>
    <lineage>
        <taxon>Bacteria</taxon>
        <taxon>Pseudomonadati</taxon>
        <taxon>Pseudomonadota</taxon>
        <taxon>Gammaproteobacteria</taxon>
        <taxon>Chromatiales</taxon>
        <taxon>Ectothiorhodospiraceae</taxon>
        <taxon>Thioalbus</taxon>
    </lineage>
</organism>
<evidence type="ECO:0000256" key="1">
    <source>
        <dbReference type="ARBA" id="ARBA00006532"/>
    </source>
</evidence>
<sequence length="186" mass="20732">MPDSTWERCPVTLTGTGEAACAALAAAQSDLYHAHYRDDPAVNHALAIEVRAWRRLEGWGVALVLTPWMLARVWLRDTDPGLTLPAGWNAAERGGSEPVVLGPRMVFPVLNATQTAHLNHHPELGHHLLQPLILNLSPYPDADAAFAAWREVIARRDRFAAEKQRECRWQKEVSRREFFTGLGGQS</sequence>
<dbReference type="EMBL" id="QPJY01000002">
    <property type="protein sequence ID" value="RCX32168.1"/>
    <property type="molecule type" value="Genomic_DNA"/>
</dbReference>
<proteinExistence type="inferred from homology"/>
<evidence type="ECO:0000313" key="3">
    <source>
        <dbReference type="Proteomes" id="UP000252707"/>
    </source>
</evidence>
<name>A0A369CG01_9GAMM</name>
<accession>A0A369CG01</accession>
<keyword evidence="3" id="KW-1185">Reference proteome</keyword>
<dbReference type="Pfam" id="PF11939">
    <property type="entry name" value="NiFe-hyd_HybE"/>
    <property type="match status" value="1"/>
</dbReference>
<comment type="caution">
    <text evidence="2">The sequence shown here is derived from an EMBL/GenBank/DDBJ whole genome shotgun (WGS) entry which is preliminary data.</text>
</comment>
<dbReference type="InterPro" id="IPR038530">
    <property type="entry name" value="NiFe-hyd_HybE_sf"/>
</dbReference>
<dbReference type="AlphaFoldDB" id="A0A369CG01"/>
<gene>
    <name evidence="2" type="ORF">DFQ59_102528</name>
</gene>
<reference evidence="2 3" key="1">
    <citation type="submission" date="2018-07" db="EMBL/GenBank/DDBJ databases">
        <title>Genomic Encyclopedia of Type Strains, Phase IV (KMG-IV): sequencing the most valuable type-strain genomes for metagenomic binning, comparative biology and taxonomic classification.</title>
        <authorList>
            <person name="Goeker M."/>
        </authorList>
    </citation>
    <scope>NUCLEOTIDE SEQUENCE [LARGE SCALE GENOMIC DNA]</scope>
    <source>
        <strain evidence="2 3">DSM 26407</strain>
    </source>
</reference>
<evidence type="ECO:0000313" key="2">
    <source>
        <dbReference type="EMBL" id="RCX32168.1"/>
    </source>
</evidence>